<dbReference type="Gene3D" id="1.10.8.60">
    <property type="match status" value="1"/>
</dbReference>
<dbReference type="RefSeq" id="WP_093992722.1">
    <property type="nucleotide sequence ID" value="NZ_FXZK01000005.1"/>
</dbReference>
<organism evidence="1 2">
    <name type="scientific">Flavimaricola marinus</name>
    <dbReference type="NCBI Taxonomy" id="1819565"/>
    <lineage>
        <taxon>Bacteria</taxon>
        <taxon>Pseudomonadati</taxon>
        <taxon>Pseudomonadota</taxon>
        <taxon>Alphaproteobacteria</taxon>
        <taxon>Rhodobacterales</taxon>
        <taxon>Paracoccaceae</taxon>
        <taxon>Flavimaricola</taxon>
    </lineage>
</organism>
<reference evidence="1 2" key="1">
    <citation type="submission" date="2017-05" db="EMBL/GenBank/DDBJ databases">
        <authorList>
            <person name="Song R."/>
            <person name="Chenine A.L."/>
            <person name="Ruprecht R.M."/>
        </authorList>
    </citation>
    <scope>NUCLEOTIDE SEQUENCE [LARGE SCALE GENOMIC DNA]</scope>
    <source>
        <strain evidence="1 2">CECT 8899</strain>
    </source>
</reference>
<name>A0A238LFX7_9RHOB</name>
<accession>A0A238LFX7</accession>
<dbReference type="SUPFAM" id="SSF52540">
    <property type="entry name" value="P-loop containing nucleoside triphosphate hydrolases"/>
    <property type="match status" value="1"/>
</dbReference>
<dbReference type="EMBL" id="FXZK01000005">
    <property type="protein sequence ID" value="SMY08518.1"/>
    <property type="molecule type" value="Genomic_DNA"/>
</dbReference>
<dbReference type="InterPro" id="IPR027417">
    <property type="entry name" value="P-loop_NTPase"/>
</dbReference>
<dbReference type="GO" id="GO:0003688">
    <property type="term" value="F:DNA replication origin binding"/>
    <property type="evidence" value="ECO:0007669"/>
    <property type="project" value="TreeGrafter"/>
</dbReference>
<dbReference type="GO" id="GO:0006270">
    <property type="term" value="P:DNA replication initiation"/>
    <property type="evidence" value="ECO:0007669"/>
    <property type="project" value="TreeGrafter"/>
</dbReference>
<dbReference type="OrthoDB" id="7390113at2"/>
<dbReference type="AlphaFoldDB" id="A0A238LFX7"/>
<dbReference type="GO" id="GO:0005886">
    <property type="term" value="C:plasma membrane"/>
    <property type="evidence" value="ECO:0007669"/>
    <property type="project" value="TreeGrafter"/>
</dbReference>
<dbReference type="PANTHER" id="PTHR30050:SF5">
    <property type="entry name" value="DNAA REGULATORY INACTIVATOR HDA"/>
    <property type="match status" value="1"/>
</dbReference>
<proteinExistence type="predicted"/>
<keyword evidence="2" id="KW-1185">Reference proteome</keyword>
<evidence type="ECO:0000313" key="1">
    <source>
        <dbReference type="EMBL" id="SMY08518.1"/>
    </source>
</evidence>
<sequence>MPQQLYFDLPSRISLGADDYFVSEANASAYAMVNQDAIWPDGKLVVTGARGSGKSHLVRVWQEQSGATVLPACAIDPDAPLPDAGARIAVEDMEQLDQGAQEYLFHLHNHLKSSGGRLLMTAQSEPAAWPLTLPDLASRVQAASVVSIRDPDDMLLHAVLTKHFADRQLNPSPSLISWLLPRMERTFAAAGEIVAAIDEAALSQGTVINRTLARSILDKDWSVTD</sequence>
<evidence type="ECO:0000313" key="2">
    <source>
        <dbReference type="Proteomes" id="UP000201613"/>
    </source>
</evidence>
<dbReference type="Gene3D" id="3.40.50.300">
    <property type="entry name" value="P-loop containing nucleotide triphosphate hydrolases"/>
    <property type="match status" value="1"/>
</dbReference>
<dbReference type="PANTHER" id="PTHR30050">
    <property type="entry name" value="CHROMOSOMAL REPLICATION INITIATOR PROTEIN DNAA"/>
    <property type="match status" value="1"/>
</dbReference>
<protein>
    <submittedName>
        <fullName evidence="1">Uncharacterized protein</fullName>
    </submittedName>
</protein>
<dbReference type="Proteomes" id="UP000201613">
    <property type="component" value="Unassembled WGS sequence"/>
</dbReference>
<gene>
    <name evidence="1" type="ORF">LOM8899_02671</name>
</gene>